<feature type="domain" description="UspA" evidence="2">
    <location>
        <begin position="4"/>
        <end position="146"/>
    </location>
</feature>
<proteinExistence type="inferred from homology"/>
<dbReference type="InterPro" id="IPR006015">
    <property type="entry name" value="Universal_stress_UspA"/>
</dbReference>
<name>A0ABZ2TEA7_9RHOB</name>
<dbReference type="EMBL" id="CP146606">
    <property type="protein sequence ID" value="WYK18042.1"/>
    <property type="molecule type" value="Genomic_DNA"/>
</dbReference>
<protein>
    <submittedName>
        <fullName evidence="3">Universal stress protein</fullName>
    </submittedName>
</protein>
<evidence type="ECO:0000259" key="2">
    <source>
        <dbReference type="Pfam" id="PF00582"/>
    </source>
</evidence>
<dbReference type="Gene3D" id="3.40.50.12370">
    <property type="match status" value="1"/>
</dbReference>
<dbReference type="PRINTS" id="PR01438">
    <property type="entry name" value="UNVRSLSTRESS"/>
</dbReference>
<dbReference type="InterPro" id="IPR006016">
    <property type="entry name" value="UspA"/>
</dbReference>
<dbReference type="RefSeq" id="WP_317054729.1">
    <property type="nucleotide sequence ID" value="NZ_CP146606.1"/>
</dbReference>
<keyword evidence="4" id="KW-1185">Reference proteome</keyword>
<dbReference type="Pfam" id="PF00582">
    <property type="entry name" value="Usp"/>
    <property type="match status" value="2"/>
</dbReference>
<feature type="domain" description="UspA" evidence="2">
    <location>
        <begin position="157"/>
        <end position="277"/>
    </location>
</feature>
<dbReference type="CDD" id="cd00293">
    <property type="entry name" value="USP-like"/>
    <property type="match status" value="1"/>
</dbReference>
<gene>
    <name evidence="3" type="ORF">RZS32_016905</name>
</gene>
<dbReference type="PANTHER" id="PTHR46268">
    <property type="entry name" value="STRESS RESPONSE PROTEIN NHAX"/>
    <property type="match status" value="1"/>
</dbReference>
<reference evidence="3 4" key="1">
    <citation type="submission" date="2024-02" db="EMBL/GenBank/DDBJ databases">
        <title>Roseovarius strain W115 nov., isolated from a marine algae.</title>
        <authorList>
            <person name="Lee M.W."/>
            <person name="Lee J.K."/>
            <person name="Kim J.M."/>
            <person name="Choi D.G."/>
            <person name="Baek J.H."/>
            <person name="Bayburt H."/>
            <person name="Jung J.J."/>
            <person name="Han D.M."/>
            <person name="Jeon C.O."/>
        </authorList>
    </citation>
    <scope>NUCLEOTIDE SEQUENCE [LARGE SCALE GENOMIC DNA]</scope>
    <source>
        <strain evidence="3 4">W115</strain>
    </source>
</reference>
<organism evidence="3 4">
    <name type="scientific">Roseovarius rhodophyticola</name>
    <dbReference type="NCBI Taxonomy" id="3080827"/>
    <lineage>
        <taxon>Bacteria</taxon>
        <taxon>Pseudomonadati</taxon>
        <taxon>Pseudomonadota</taxon>
        <taxon>Alphaproteobacteria</taxon>
        <taxon>Rhodobacterales</taxon>
        <taxon>Roseobacteraceae</taxon>
        <taxon>Roseovarius</taxon>
    </lineage>
</organism>
<dbReference type="SUPFAM" id="SSF52402">
    <property type="entry name" value="Adenine nucleotide alpha hydrolases-like"/>
    <property type="match status" value="2"/>
</dbReference>
<evidence type="ECO:0000313" key="3">
    <source>
        <dbReference type="EMBL" id="WYK18042.1"/>
    </source>
</evidence>
<evidence type="ECO:0000256" key="1">
    <source>
        <dbReference type="ARBA" id="ARBA00008791"/>
    </source>
</evidence>
<comment type="similarity">
    <text evidence="1">Belongs to the universal stress protein A family.</text>
</comment>
<dbReference type="Proteomes" id="UP001281305">
    <property type="component" value="Chromosome"/>
</dbReference>
<dbReference type="PANTHER" id="PTHR46268:SF6">
    <property type="entry name" value="UNIVERSAL STRESS PROTEIN UP12"/>
    <property type="match status" value="1"/>
</dbReference>
<sequence length="279" mass="30343">MPLKTILVGLTTKDNTATLLNFAVPLARKHGAHLIGLHTLEAIEVYPGIAMHIDAGVFAEFSRNQEEEADAIEAIFDAHTKTEDFVCEYRRVKAQSKTAADRIVESARAADLVIMAHADDDVDRYDQRGIQRTVIQQSGRPVIIVPLGYDGPEIGNKIVLGWSDTREAARAAHDLLMVANAEAEVTVLRVERNSSDELDDYDLLDLSSALARHDLNVNVRHVPQGAQGIGDVLVQSAFEQGAGLVVTGAFGHSNVYDFVVGATSHSLLRDAKLPVLFSK</sequence>
<accession>A0ABZ2TEA7</accession>
<evidence type="ECO:0000313" key="4">
    <source>
        <dbReference type="Proteomes" id="UP001281305"/>
    </source>
</evidence>